<comment type="function">
    <text evidence="2">Secreted tripeptidyl-peptidase which degrades proteins at acidic pHs and is involved in virulence.</text>
</comment>
<dbReference type="PANTHER" id="PTHR14218:SF15">
    <property type="entry name" value="TRIPEPTIDYL-PEPTIDASE 1"/>
    <property type="match status" value="1"/>
</dbReference>
<feature type="binding site" evidence="15">
    <location>
        <position position="572"/>
    </location>
    <ligand>
        <name>Ca(2+)</name>
        <dbReference type="ChEBI" id="CHEBI:29108"/>
    </ligand>
</feature>
<dbReference type="SUPFAM" id="SSF54897">
    <property type="entry name" value="Protease propeptides/inhibitors"/>
    <property type="match status" value="1"/>
</dbReference>
<comment type="catalytic activity">
    <reaction evidence="1">
        <text>Release of an N-terminal tripeptide from a polypeptide.</text>
        <dbReference type="EC" id="3.4.14.10"/>
    </reaction>
</comment>
<evidence type="ECO:0000256" key="8">
    <source>
        <dbReference type="ARBA" id="ARBA00022729"/>
    </source>
</evidence>
<dbReference type="InterPro" id="IPR023828">
    <property type="entry name" value="Peptidase_S8_Ser-AS"/>
</dbReference>
<dbReference type="GO" id="GO:0005576">
    <property type="term" value="C:extracellular region"/>
    <property type="evidence" value="ECO:0007669"/>
    <property type="project" value="UniProtKB-SubCell"/>
</dbReference>
<reference evidence="19" key="1">
    <citation type="submission" date="2014-04" db="EMBL/GenBank/DDBJ databases">
        <title>Evolutionary Origins and Diversification of the Mycorrhizal Mutualists.</title>
        <authorList>
            <consortium name="DOE Joint Genome Institute"/>
            <consortium name="Mycorrhizal Genomics Consortium"/>
            <person name="Kohler A."/>
            <person name="Kuo A."/>
            <person name="Nagy L.G."/>
            <person name="Floudas D."/>
            <person name="Copeland A."/>
            <person name="Barry K.W."/>
            <person name="Cichocki N."/>
            <person name="Veneault-Fourrey C."/>
            <person name="LaButti K."/>
            <person name="Lindquist E.A."/>
            <person name="Lipzen A."/>
            <person name="Lundell T."/>
            <person name="Morin E."/>
            <person name="Murat C."/>
            <person name="Riley R."/>
            <person name="Ohm R."/>
            <person name="Sun H."/>
            <person name="Tunlid A."/>
            <person name="Henrissat B."/>
            <person name="Grigoriev I.V."/>
            <person name="Hibbett D.S."/>
            <person name="Martin F."/>
        </authorList>
    </citation>
    <scope>NUCLEOTIDE SEQUENCE [LARGE SCALE GENOMIC DNA]</scope>
    <source>
        <strain evidence="19">FD-334 SS-4</strain>
    </source>
</reference>
<feature type="domain" description="Peptidase S53" evidence="17">
    <location>
        <begin position="226"/>
        <end position="591"/>
    </location>
</feature>
<evidence type="ECO:0000256" key="13">
    <source>
        <dbReference type="ARBA" id="ARBA00023145"/>
    </source>
</evidence>
<evidence type="ECO:0000256" key="2">
    <source>
        <dbReference type="ARBA" id="ARBA00002451"/>
    </source>
</evidence>
<evidence type="ECO:0000256" key="11">
    <source>
        <dbReference type="ARBA" id="ARBA00022837"/>
    </source>
</evidence>
<comment type="subcellular location">
    <subcellularLocation>
        <location evidence="3">Secreted</location>
        <location evidence="3">Extracellular space</location>
    </subcellularLocation>
</comment>
<keyword evidence="19" id="KW-1185">Reference proteome</keyword>
<dbReference type="Gene3D" id="3.40.50.200">
    <property type="entry name" value="Peptidase S8/S53 domain"/>
    <property type="match status" value="1"/>
</dbReference>
<dbReference type="EMBL" id="KN817530">
    <property type="protein sequence ID" value="KJA25711.1"/>
    <property type="molecule type" value="Genomic_DNA"/>
</dbReference>
<protein>
    <recommendedName>
        <fullName evidence="4">tripeptidyl-peptidase II</fullName>
        <ecNumber evidence="4">3.4.14.10</ecNumber>
    </recommendedName>
</protein>
<evidence type="ECO:0000256" key="10">
    <source>
        <dbReference type="ARBA" id="ARBA00022825"/>
    </source>
</evidence>
<dbReference type="AlphaFoldDB" id="A0A0D2PAY1"/>
<keyword evidence="7 15" id="KW-0479">Metal-binding</keyword>
<keyword evidence="14" id="KW-0325">Glycoprotein</keyword>
<dbReference type="GO" id="GO:0046872">
    <property type="term" value="F:metal ion binding"/>
    <property type="evidence" value="ECO:0007669"/>
    <property type="project" value="UniProtKB-UniRule"/>
</dbReference>
<dbReference type="CDD" id="cd11377">
    <property type="entry name" value="Pro-peptidase_S53"/>
    <property type="match status" value="1"/>
</dbReference>
<evidence type="ECO:0000256" key="6">
    <source>
        <dbReference type="ARBA" id="ARBA00022670"/>
    </source>
</evidence>
<keyword evidence="11 15" id="KW-0106">Calcium</keyword>
<evidence type="ECO:0000256" key="5">
    <source>
        <dbReference type="ARBA" id="ARBA00022525"/>
    </source>
</evidence>
<dbReference type="CDD" id="cd04056">
    <property type="entry name" value="Peptidases_S53"/>
    <property type="match status" value="1"/>
</dbReference>
<keyword evidence="9 15" id="KW-0378">Hydrolase</keyword>
<dbReference type="InterPro" id="IPR050819">
    <property type="entry name" value="Tripeptidyl-peptidase_I"/>
</dbReference>
<feature type="chain" id="PRO_5002260492" description="tripeptidyl-peptidase II" evidence="16">
    <location>
        <begin position="19"/>
        <end position="591"/>
    </location>
</feature>
<organism evidence="18 19">
    <name type="scientific">Hypholoma sublateritium (strain FD-334 SS-4)</name>
    <dbReference type="NCBI Taxonomy" id="945553"/>
    <lineage>
        <taxon>Eukaryota</taxon>
        <taxon>Fungi</taxon>
        <taxon>Dikarya</taxon>
        <taxon>Basidiomycota</taxon>
        <taxon>Agaricomycotina</taxon>
        <taxon>Agaricomycetes</taxon>
        <taxon>Agaricomycetidae</taxon>
        <taxon>Agaricales</taxon>
        <taxon>Agaricineae</taxon>
        <taxon>Strophariaceae</taxon>
        <taxon>Hypholoma</taxon>
    </lineage>
</organism>
<dbReference type="OrthoDB" id="409122at2759"/>
<dbReference type="InterPro" id="IPR036852">
    <property type="entry name" value="Peptidase_S8/S53_dom_sf"/>
</dbReference>
<feature type="binding site" evidence="15">
    <location>
        <position position="553"/>
    </location>
    <ligand>
        <name>Ca(2+)</name>
        <dbReference type="ChEBI" id="CHEBI:29108"/>
    </ligand>
</feature>
<feature type="active site" description="Charge relay system" evidence="15">
    <location>
        <position position="511"/>
    </location>
</feature>
<feature type="binding site" evidence="15">
    <location>
        <position position="554"/>
    </location>
    <ligand>
        <name>Ca(2+)</name>
        <dbReference type="ChEBI" id="CHEBI:29108"/>
    </ligand>
</feature>
<evidence type="ECO:0000256" key="12">
    <source>
        <dbReference type="ARBA" id="ARBA00023026"/>
    </source>
</evidence>
<feature type="active site" description="Charge relay system" evidence="15">
    <location>
        <position position="304"/>
    </location>
</feature>
<dbReference type="Pfam" id="PF00082">
    <property type="entry name" value="Peptidase_S8"/>
    <property type="match status" value="1"/>
</dbReference>
<dbReference type="InterPro" id="IPR030400">
    <property type="entry name" value="Sedolisin_dom"/>
</dbReference>
<evidence type="ECO:0000256" key="9">
    <source>
        <dbReference type="ARBA" id="ARBA00022801"/>
    </source>
</evidence>
<gene>
    <name evidence="18" type="ORF">HYPSUDRAFT_64438</name>
</gene>
<keyword evidence="5" id="KW-0964">Secreted</keyword>
<keyword evidence="10 15" id="KW-0720">Serine protease</keyword>
<evidence type="ECO:0000256" key="3">
    <source>
        <dbReference type="ARBA" id="ARBA00004239"/>
    </source>
</evidence>
<dbReference type="SUPFAM" id="SSF52743">
    <property type="entry name" value="Subtilisin-like"/>
    <property type="match status" value="1"/>
</dbReference>
<evidence type="ECO:0000256" key="16">
    <source>
        <dbReference type="SAM" id="SignalP"/>
    </source>
</evidence>
<evidence type="ECO:0000313" key="19">
    <source>
        <dbReference type="Proteomes" id="UP000054270"/>
    </source>
</evidence>
<feature type="binding site" evidence="15">
    <location>
        <position position="574"/>
    </location>
    <ligand>
        <name>Ca(2+)</name>
        <dbReference type="ChEBI" id="CHEBI:29108"/>
    </ligand>
</feature>
<evidence type="ECO:0000256" key="14">
    <source>
        <dbReference type="ARBA" id="ARBA00023180"/>
    </source>
</evidence>
<evidence type="ECO:0000259" key="17">
    <source>
        <dbReference type="PROSITE" id="PS51695"/>
    </source>
</evidence>
<name>A0A0D2PAY1_HYPSF</name>
<dbReference type="PROSITE" id="PS51695">
    <property type="entry name" value="SEDOLISIN"/>
    <property type="match status" value="1"/>
</dbReference>
<evidence type="ECO:0000256" key="7">
    <source>
        <dbReference type="ARBA" id="ARBA00022723"/>
    </source>
</evidence>
<comment type="cofactor">
    <cofactor evidence="15">
        <name>Ca(2+)</name>
        <dbReference type="ChEBI" id="CHEBI:29108"/>
    </cofactor>
    <text evidence="15">Binds 1 Ca(2+) ion per subunit.</text>
</comment>
<keyword evidence="8 16" id="KW-0732">Signal</keyword>
<keyword evidence="13" id="KW-0865">Zymogen</keyword>
<dbReference type="GO" id="GO:0004252">
    <property type="term" value="F:serine-type endopeptidase activity"/>
    <property type="evidence" value="ECO:0007669"/>
    <property type="project" value="UniProtKB-UniRule"/>
</dbReference>
<dbReference type="Pfam" id="PF09286">
    <property type="entry name" value="Pro-kuma_activ"/>
    <property type="match status" value="1"/>
</dbReference>
<sequence>MKFWSSFLALGLAQLALAKPLVKRWDDVAEKHSWADIPRGWEHKAAAPADYMFEMRIGLKQHGINDLISNLMETSDPMHSKYGQHLTKEEVEAFTAPHSSSVDAVDDWLDFHGVDPSAAQRSPAGEWITIVVSVAEAERMLGTKYNVYHHAKSGQDVVRTLGYSLPKELHSHVDVVAPTTYFGTLRSMKSTSFVQHDVKPITAAEIEAASLVPVSNAVVPTSCAKTITPACLRALYNTSTYVPTQTATNKLGVAGYLGEFANTADLQTFYKTFRTDAVGTTFSVVLVNGGLNTQSSPGVEANLDIQYTNGISFPTPNIYYSTGGSPPFIADTFTPTNTNEPYLDFLTFLLAQSTIPQVLTTSYGDDEQTVPLDYATSVCNMLATLGSRGTTVFFSSGDEGVGGGDCKTNTGTSQVIFQPAFPASCPFVTAVGATTGINPEKAISFSGGGFSRYFATPSYQSAAVSKFVTGLGTKLNGLYNKTGRAYPDVSAQGQFFQVIVGGRTESVAGTSASSPTVAGVFALLNDFRLASGKTTLGFVNPLLYSNASTGFNDIISGSNPACGSTGFTAGVGWDPVTGLGTPDFLKLQKLV</sequence>
<dbReference type="STRING" id="945553.A0A0D2PAY1"/>
<dbReference type="EC" id="3.4.14.10" evidence="4"/>
<dbReference type="InterPro" id="IPR000209">
    <property type="entry name" value="Peptidase_S8/S53_dom"/>
</dbReference>
<dbReference type="OMA" id="VIRTMNY"/>
<feature type="active site" description="Charge relay system" evidence="15">
    <location>
        <position position="300"/>
    </location>
</feature>
<dbReference type="InterPro" id="IPR015366">
    <property type="entry name" value="S53_propep"/>
</dbReference>
<keyword evidence="6 15" id="KW-0645">Protease</keyword>
<evidence type="ECO:0000256" key="4">
    <source>
        <dbReference type="ARBA" id="ARBA00012462"/>
    </source>
</evidence>
<dbReference type="PROSITE" id="PS00138">
    <property type="entry name" value="SUBTILASE_SER"/>
    <property type="match status" value="1"/>
</dbReference>
<keyword evidence="12" id="KW-0843">Virulence</keyword>
<proteinExistence type="predicted"/>
<accession>A0A0D2PAY1</accession>
<evidence type="ECO:0000256" key="1">
    <source>
        <dbReference type="ARBA" id="ARBA00001910"/>
    </source>
</evidence>
<dbReference type="SMART" id="SM00944">
    <property type="entry name" value="Pro-kuma_activ"/>
    <property type="match status" value="1"/>
</dbReference>
<evidence type="ECO:0000313" key="18">
    <source>
        <dbReference type="EMBL" id="KJA25711.1"/>
    </source>
</evidence>
<feature type="signal peptide" evidence="16">
    <location>
        <begin position="1"/>
        <end position="18"/>
    </location>
</feature>
<dbReference type="Proteomes" id="UP000054270">
    <property type="component" value="Unassembled WGS sequence"/>
</dbReference>
<dbReference type="PANTHER" id="PTHR14218">
    <property type="entry name" value="PROTEASE S8 TRIPEPTIDYL PEPTIDASE I CLN2"/>
    <property type="match status" value="1"/>
</dbReference>
<evidence type="ECO:0000256" key="15">
    <source>
        <dbReference type="PROSITE-ProRule" id="PRU01032"/>
    </source>
</evidence>
<dbReference type="FunFam" id="3.40.50.200:FF:000015">
    <property type="entry name" value="Tripeptidyl peptidase A"/>
    <property type="match status" value="1"/>
</dbReference>
<dbReference type="GO" id="GO:0008240">
    <property type="term" value="F:tripeptidyl-peptidase activity"/>
    <property type="evidence" value="ECO:0007669"/>
    <property type="project" value="UniProtKB-EC"/>
</dbReference>
<dbReference type="GO" id="GO:0006508">
    <property type="term" value="P:proteolysis"/>
    <property type="evidence" value="ECO:0007669"/>
    <property type="project" value="UniProtKB-KW"/>
</dbReference>